<dbReference type="AlphaFoldDB" id="A0A0R1PNF4"/>
<dbReference type="PROSITE" id="PS00371">
    <property type="entry name" value="PTS_EIIA_TYPE_1_HIS"/>
    <property type="match status" value="1"/>
</dbReference>
<evidence type="ECO:0000256" key="12">
    <source>
        <dbReference type="ARBA" id="ARBA00045139"/>
    </source>
</evidence>
<keyword evidence="2" id="KW-0813">Transport</keyword>
<feature type="active site" description="Phosphocysteine intermediate; for EIIB activity" evidence="16">
    <location>
        <position position="26"/>
    </location>
</feature>
<comment type="function">
    <text evidence="12">The phosphoenolpyruvate-dependent sugar phosphotransferase system (sugar PTS), a major carbohydrate active transport system, catalyzes the phosphorylation of incoming sugar substrates concomitantly with their translocation across the cell membrane. This system is involved in sucrose transport.</text>
</comment>
<evidence type="ECO:0000256" key="1">
    <source>
        <dbReference type="ARBA" id="ARBA00004651"/>
    </source>
</evidence>
<organism evidence="21 22">
    <name type="scientific">Companilactobacillus paralimentarius DSM 13238 = JCM 10415</name>
    <dbReference type="NCBI Taxonomy" id="1122151"/>
    <lineage>
        <taxon>Bacteria</taxon>
        <taxon>Bacillati</taxon>
        <taxon>Bacillota</taxon>
        <taxon>Bacilli</taxon>
        <taxon>Lactobacillales</taxon>
        <taxon>Lactobacillaceae</taxon>
        <taxon>Companilactobacillus</taxon>
    </lineage>
</organism>
<dbReference type="EC" id="2.7.1.211" evidence="11"/>
<keyword evidence="5" id="KW-0808">Transferase</keyword>
<evidence type="ECO:0000256" key="11">
    <source>
        <dbReference type="ARBA" id="ARBA00044053"/>
    </source>
</evidence>
<evidence type="ECO:0000256" key="4">
    <source>
        <dbReference type="ARBA" id="ARBA00022597"/>
    </source>
</evidence>
<dbReference type="PATRIC" id="fig|1122151.5.peg.259"/>
<evidence type="ECO:0000256" key="9">
    <source>
        <dbReference type="ARBA" id="ARBA00022989"/>
    </source>
</evidence>
<dbReference type="Pfam" id="PF00358">
    <property type="entry name" value="PTS_EIIA_1"/>
    <property type="match status" value="1"/>
</dbReference>
<evidence type="ECO:0000313" key="21">
    <source>
        <dbReference type="EMBL" id="KRL30168.1"/>
    </source>
</evidence>
<dbReference type="OrthoDB" id="9769191at2"/>
<dbReference type="SUPFAM" id="SSF51261">
    <property type="entry name" value="Duplicated hybrid motif"/>
    <property type="match status" value="1"/>
</dbReference>
<keyword evidence="3" id="KW-1003">Cell membrane</keyword>
<dbReference type="GO" id="GO:0016301">
    <property type="term" value="F:kinase activity"/>
    <property type="evidence" value="ECO:0007669"/>
    <property type="project" value="UniProtKB-KW"/>
</dbReference>
<dbReference type="NCBIfam" id="TIGR00830">
    <property type="entry name" value="PTBA"/>
    <property type="match status" value="1"/>
</dbReference>
<evidence type="ECO:0000256" key="16">
    <source>
        <dbReference type="PROSITE-ProRule" id="PRU00421"/>
    </source>
</evidence>
<dbReference type="FunFam" id="3.30.1360.60:FF:000001">
    <property type="entry name" value="PTS system glucose-specific IIBC component PtsG"/>
    <property type="match status" value="1"/>
</dbReference>
<feature type="transmembrane region" description="Helical" evidence="17">
    <location>
        <begin position="168"/>
        <end position="185"/>
    </location>
</feature>
<evidence type="ECO:0000256" key="7">
    <source>
        <dbReference type="ARBA" id="ARBA00022692"/>
    </source>
</evidence>
<evidence type="ECO:0000256" key="2">
    <source>
        <dbReference type="ARBA" id="ARBA00022448"/>
    </source>
</evidence>
<keyword evidence="6" id="KW-0598">Phosphotransferase system</keyword>
<dbReference type="PANTHER" id="PTHR30175:SF1">
    <property type="entry name" value="PTS SYSTEM ARBUTIN-, CELLOBIOSE-, AND SALICIN-SPECIFIC EIIBC COMPONENT-RELATED"/>
    <property type="match status" value="1"/>
</dbReference>
<keyword evidence="10 17" id="KW-0472">Membrane</keyword>
<dbReference type="Pfam" id="PF02378">
    <property type="entry name" value="PTS_EIIC"/>
    <property type="match status" value="1"/>
</dbReference>
<gene>
    <name evidence="21" type="ORF">FD33_GL000250</name>
</gene>
<dbReference type="InterPro" id="IPR011055">
    <property type="entry name" value="Dup_hybrid_motif"/>
</dbReference>
<dbReference type="PROSITE" id="PS51098">
    <property type="entry name" value="PTS_EIIB_TYPE_1"/>
    <property type="match status" value="1"/>
</dbReference>
<dbReference type="InterPro" id="IPR013013">
    <property type="entry name" value="PTS_EIIC_1"/>
</dbReference>
<dbReference type="InterPro" id="IPR011297">
    <property type="entry name" value="PTS_IIABC_b_glu"/>
</dbReference>
<keyword evidence="8" id="KW-0418">Kinase</keyword>
<keyword evidence="22" id="KW-1185">Reference proteome</keyword>
<evidence type="ECO:0000313" key="22">
    <source>
        <dbReference type="Proteomes" id="UP000051908"/>
    </source>
</evidence>
<dbReference type="GO" id="GO:0090589">
    <property type="term" value="F:protein-phosphocysteine-trehalose phosphotransferase system transporter activity"/>
    <property type="evidence" value="ECO:0007669"/>
    <property type="project" value="TreeGrafter"/>
</dbReference>
<keyword evidence="4" id="KW-0762">Sugar transport</keyword>
<feature type="transmembrane region" description="Helical" evidence="17">
    <location>
        <begin position="205"/>
        <end position="224"/>
    </location>
</feature>
<feature type="transmembrane region" description="Helical" evidence="17">
    <location>
        <begin position="381"/>
        <end position="402"/>
    </location>
</feature>
<comment type="caution">
    <text evidence="21">The sequence shown here is derived from an EMBL/GenBank/DDBJ whole genome shotgun (WGS) entry which is preliminary data.</text>
</comment>
<comment type="subcellular location">
    <subcellularLocation>
        <location evidence="1">Cell membrane</location>
        <topology evidence="1">Multi-pass membrane protein</topology>
    </subcellularLocation>
</comment>
<feature type="transmembrane region" description="Helical" evidence="17">
    <location>
        <begin position="142"/>
        <end position="161"/>
    </location>
</feature>
<comment type="catalytic activity">
    <reaction evidence="13">
        <text>N(pros)-phospho-L-histidyl-[protein](out) + sucrose = sucrose 6(G)-phosphate(in) + L-histidyl-[protein]</text>
        <dbReference type="Rhea" id="RHEA:49236"/>
        <dbReference type="Rhea" id="RHEA-COMP:9745"/>
        <dbReference type="Rhea" id="RHEA-COMP:9746"/>
        <dbReference type="ChEBI" id="CHEBI:17992"/>
        <dbReference type="ChEBI" id="CHEBI:29979"/>
        <dbReference type="ChEBI" id="CHEBI:64837"/>
        <dbReference type="ChEBI" id="CHEBI:91002"/>
        <dbReference type="EC" id="2.7.1.211"/>
    </reaction>
</comment>
<dbReference type="Pfam" id="PF00367">
    <property type="entry name" value="PTS_EIIB"/>
    <property type="match status" value="1"/>
</dbReference>
<feature type="transmembrane region" description="Helical" evidence="17">
    <location>
        <begin position="422"/>
        <end position="444"/>
    </location>
</feature>
<proteinExistence type="predicted"/>
<dbReference type="GO" id="GO:0009401">
    <property type="term" value="P:phosphoenolpyruvate-dependent sugar phosphotransferase system"/>
    <property type="evidence" value="ECO:0007669"/>
    <property type="project" value="UniProtKB-KW"/>
</dbReference>
<dbReference type="PROSITE" id="PS51093">
    <property type="entry name" value="PTS_EIIA_TYPE_1"/>
    <property type="match status" value="1"/>
</dbReference>
<name>A0A0R1PNF4_9LACO</name>
<dbReference type="NCBIfam" id="TIGR01995">
    <property type="entry name" value="PTS-II-ABC-beta"/>
    <property type="match status" value="1"/>
</dbReference>
<feature type="domain" description="PTS EIIC type-1" evidence="20">
    <location>
        <begin position="103"/>
        <end position="455"/>
    </location>
</feature>
<keyword evidence="9 17" id="KW-1133">Transmembrane helix</keyword>
<dbReference type="Gene3D" id="3.30.1360.60">
    <property type="entry name" value="Glucose permease domain IIB"/>
    <property type="match status" value="1"/>
</dbReference>
<evidence type="ECO:0000256" key="15">
    <source>
        <dbReference type="ARBA" id="ARBA00081008"/>
    </source>
</evidence>
<dbReference type="InterPro" id="IPR036878">
    <property type="entry name" value="Glu_permease_IIB"/>
</dbReference>
<dbReference type="InterPro" id="IPR001127">
    <property type="entry name" value="PTS_EIIA_1_perm"/>
</dbReference>
<dbReference type="InterPro" id="IPR003352">
    <property type="entry name" value="PTS_EIIC"/>
</dbReference>
<feature type="domain" description="PTS EIIB type-1" evidence="19">
    <location>
        <begin position="4"/>
        <end position="86"/>
    </location>
</feature>
<dbReference type="FunFam" id="2.70.70.10:FF:000001">
    <property type="entry name" value="PTS system glucose-specific IIA component"/>
    <property type="match status" value="1"/>
</dbReference>
<accession>A0A0R1PNF4</accession>
<keyword evidence="7 17" id="KW-0812">Transmembrane</keyword>
<dbReference type="InterPro" id="IPR050558">
    <property type="entry name" value="PTS_Sugar-Specific_Components"/>
</dbReference>
<dbReference type="RefSeq" id="WP_056955895.1">
    <property type="nucleotide sequence ID" value="NZ_AZES01000094.1"/>
</dbReference>
<dbReference type="GO" id="GO:0015771">
    <property type="term" value="P:trehalose transport"/>
    <property type="evidence" value="ECO:0007669"/>
    <property type="project" value="TreeGrafter"/>
</dbReference>
<evidence type="ECO:0000256" key="17">
    <source>
        <dbReference type="SAM" id="Phobius"/>
    </source>
</evidence>
<dbReference type="GeneID" id="96668314"/>
<dbReference type="CDD" id="cd00212">
    <property type="entry name" value="PTS_IIB_glc"/>
    <property type="match status" value="1"/>
</dbReference>
<dbReference type="PANTHER" id="PTHR30175">
    <property type="entry name" value="PHOSPHOTRANSFERASE SYSTEM TRANSPORT PROTEIN"/>
    <property type="match status" value="1"/>
</dbReference>
<dbReference type="PROSITE" id="PS01035">
    <property type="entry name" value="PTS_EIIB_TYPE_1_CYS"/>
    <property type="match status" value="1"/>
</dbReference>
<evidence type="ECO:0000259" key="20">
    <source>
        <dbReference type="PROSITE" id="PS51103"/>
    </source>
</evidence>
<evidence type="ECO:0000259" key="18">
    <source>
        <dbReference type="PROSITE" id="PS51093"/>
    </source>
</evidence>
<dbReference type="PROSITE" id="PS51103">
    <property type="entry name" value="PTS_EIIC_TYPE_1"/>
    <property type="match status" value="1"/>
</dbReference>
<evidence type="ECO:0000256" key="10">
    <source>
        <dbReference type="ARBA" id="ARBA00023136"/>
    </source>
</evidence>
<dbReference type="SUPFAM" id="SSF55604">
    <property type="entry name" value="Glucose permease domain IIB"/>
    <property type="match status" value="1"/>
</dbReference>
<dbReference type="Gene3D" id="2.70.70.10">
    <property type="entry name" value="Glucose Permease (Domain IIA)"/>
    <property type="match status" value="1"/>
</dbReference>
<reference evidence="21 22" key="1">
    <citation type="journal article" date="2015" name="Genome Announc.">
        <title>Expanding the biotechnology potential of lactobacilli through comparative genomics of 213 strains and associated genera.</title>
        <authorList>
            <person name="Sun Z."/>
            <person name="Harris H.M."/>
            <person name="McCann A."/>
            <person name="Guo C."/>
            <person name="Argimon S."/>
            <person name="Zhang W."/>
            <person name="Yang X."/>
            <person name="Jeffery I.B."/>
            <person name="Cooney J.C."/>
            <person name="Kagawa T.F."/>
            <person name="Liu W."/>
            <person name="Song Y."/>
            <person name="Salvetti E."/>
            <person name="Wrobel A."/>
            <person name="Rasinkangas P."/>
            <person name="Parkhill J."/>
            <person name="Rea M.C."/>
            <person name="O'Sullivan O."/>
            <person name="Ritari J."/>
            <person name="Douillard F.P."/>
            <person name="Paul Ross R."/>
            <person name="Yang R."/>
            <person name="Briner A.E."/>
            <person name="Felis G.E."/>
            <person name="de Vos W.M."/>
            <person name="Barrangou R."/>
            <person name="Klaenhammer T.R."/>
            <person name="Caufield P.W."/>
            <person name="Cui Y."/>
            <person name="Zhang H."/>
            <person name="O'Toole P.W."/>
        </authorList>
    </citation>
    <scope>NUCLEOTIDE SEQUENCE [LARGE SCALE GENOMIC DNA]</scope>
    <source>
        <strain evidence="21 22">DSM 13238</strain>
    </source>
</reference>
<evidence type="ECO:0000256" key="14">
    <source>
        <dbReference type="ARBA" id="ARBA00074554"/>
    </source>
</evidence>
<evidence type="ECO:0000256" key="3">
    <source>
        <dbReference type="ARBA" id="ARBA00022475"/>
    </source>
</evidence>
<feature type="transmembrane region" description="Helical" evidence="17">
    <location>
        <begin position="267"/>
        <end position="295"/>
    </location>
</feature>
<evidence type="ECO:0000256" key="13">
    <source>
        <dbReference type="ARBA" id="ARBA00048931"/>
    </source>
</evidence>
<dbReference type="InterPro" id="IPR018113">
    <property type="entry name" value="PTrfase_EIIB_Cys"/>
</dbReference>
<evidence type="ECO:0000256" key="5">
    <source>
        <dbReference type="ARBA" id="ARBA00022679"/>
    </source>
</evidence>
<sequence length="617" mass="66025">MAIQDSASQIVKYVGGKDNINTLIHCSTRLRFTLNDFDKADLDKIKSVQGVLGAVIAGGQCQVIIGNDVVEMFDAVQDVLGKGFKGNASANKSKQSIGHVVLDFIIGVFQPLVPAIAGGGILKSLLMLISMFGWISDKSQTYQILNLIGGAPLYLLPLLVAVTAAQKLNVNPLVALSIVGVLILPDITTMLTKGTELFGMHVLNVTYSSQVFPAILSVLLYAIMEKFFTKYSPKPIRIFFVPMMAMLITAPITLLFLGPLGYVVGQYFVNIILFINTHLGWVATALLAGVLPFMVATGMHKPMIPYVVTTFSSVGKEALYLPASLAHNISESGTCFAVALRTKDSTLRSTAISAGISALFGITEPALYGVTLQHKRALTSVIIGSVVGGAYVGIVGLAGFTIVGPGLASLPMFVDKSNPMNIVNAIIGFGISFAVSFVAGLFLWRNEVSTDESNENTKSNENVSEELDAPVTGKVVALSEVPDDVFSQGLLGKGITVVPSEGKLYAPADGTVEMIFDTKHALGMKTNSGAEVLFHIGLDTVQLNGKYFDVKVEKDQEIKKGDLLETFDLEAIKKAGFNPITMMIVTNQNDYSVNAEIKNQTEDEEIQPVMNIAKLGV</sequence>
<dbReference type="InterPro" id="IPR001996">
    <property type="entry name" value="PTS_IIB_1"/>
</dbReference>
<dbReference type="Proteomes" id="UP000051908">
    <property type="component" value="Unassembled WGS sequence"/>
</dbReference>
<dbReference type="EMBL" id="AZES01000094">
    <property type="protein sequence ID" value="KRL30168.1"/>
    <property type="molecule type" value="Genomic_DNA"/>
</dbReference>
<dbReference type="GO" id="GO:0008982">
    <property type="term" value="F:protein-N(PI)-phosphohistidine-sugar phosphotransferase activity"/>
    <property type="evidence" value="ECO:0007669"/>
    <property type="project" value="InterPro"/>
</dbReference>
<evidence type="ECO:0000256" key="8">
    <source>
        <dbReference type="ARBA" id="ARBA00022777"/>
    </source>
</evidence>
<protein>
    <recommendedName>
        <fullName evidence="14">PTS system sucrose-specific EIIBCA component</fullName>
        <ecNumber evidence="11">2.7.1.211</ecNumber>
    </recommendedName>
    <alternativeName>
        <fullName evidence="15">EIIBCA-Scr</fullName>
    </alternativeName>
</protein>
<evidence type="ECO:0000256" key="6">
    <source>
        <dbReference type="ARBA" id="ARBA00022683"/>
    </source>
</evidence>
<feature type="transmembrane region" description="Helical" evidence="17">
    <location>
        <begin position="100"/>
        <end position="122"/>
    </location>
</feature>
<feature type="transmembrane region" description="Helical" evidence="17">
    <location>
        <begin position="236"/>
        <end position="261"/>
    </location>
</feature>
<evidence type="ECO:0000259" key="19">
    <source>
        <dbReference type="PROSITE" id="PS51098"/>
    </source>
</evidence>
<feature type="domain" description="PTS EIIA type-1" evidence="18">
    <location>
        <begin position="483"/>
        <end position="587"/>
    </location>
</feature>
<dbReference type="GO" id="GO:0005886">
    <property type="term" value="C:plasma membrane"/>
    <property type="evidence" value="ECO:0007669"/>
    <property type="project" value="UniProtKB-SubCell"/>
</dbReference>